<proteinExistence type="predicted"/>
<gene>
    <name evidence="1" type="ORF">BDN72DRAFT_837811</name>
</gene>
<feature type="non-terminal residue" evidence="1">
    <location>
        <position position="245"/>
    </location>
</feature>
<evidence type="ECO:0000313" key="2">
    <source>
        <dbReference type="Proteomes" id="UP000308600"/>
    </source>
</evidence>
<accession>A0ACD3B0S1</accession>
<dbReference type="EMBL" id="ML208299">
    <property type="protein sequence ID" value="TFK71376.1"/>
    <property type="molecule type" value="Genomic_DNA"/>
</dbReference>
<organism evidence="1 2">
    <name type="scientific">Pluteus cervinus</name>
    <dbReference type="NCBI Taxonomy" id="181527"/>
    <lineage>
        <taxon>Eukaryota</taxon>
        <taxon>Fungi</taxon>
        <taxon>Dikarya</taxon>
        <taxon>Basidiomycota</taxon>
        <taxon>Agaricomycotina</taxon>
        <taxon>Agaricomycetes</taxon>
        <taxon>Agaricomycetidae</taxon>
        <taxon>Agaricales</taxon>
        <taxon>Pluteineae</taxon>
        <taxon>Pluteaceae</taxon>
        <taxon>Pluteus</taxon>
    </lineage>
</organism>
<dbReference type="Proteomes" id="UP000308600">
    <property type="component" value="Unassembled WGS sequence"/>
</dbReference>
<sequence>MSYLKPQQQSYDSTRIGTLIVVLPTPHQGGSFIIQTGERRWVHNSELDSYSFEGTSPSIGYIAFLDGINYQVSSLISGHMVTLTYHIYASPSGASLPDPVLIINPRATSLRGALLDLLRNPSFMPEGGLLGFSLTQPYAIVHDVNSTTNKFDRSRLLSTKPRNHDVIQNLVGDLKGGDALFLRICRDLLLNACVRVVYRTRKATIMCDHVVDFGYREVHEEEDVLIQAGGIIIEVDQHYQDYFEY</sequence>
<evidence type="ECO:0000313" key="1">
    <source>
        <dbReference type="EMBL" id="TFK71376.1"/>
    </source>
</evidence>
<keyword evidence="2" id="KW-1185">Reference proteome</keyword>
<reference evidence="1 2" key="1">
    <citation type="journal article" date="2019" name="Nat. Ecol. Evol.">
        <title>Megaphylogeny resolves global patterns of mushroom evolution.</title>
        <authorList>
            <person name="Varga T."/>
            <person name="Krizsan K."/>
            <person name="Foldi C."/>
            <person name="Dima B."/>
            <person name="Sanchez-Garcia M."/>
            <person name="Sanchez-Ramirez S."/>
            <person name="Szollosi G.J."/>
            <person name="Szarkandi J.G."/>
            <person name="Papp V."/>
            <person name="Albert L."/>
            <person name="Andreopoulos W."/>
            <person name="Angelini C."/>
            <person name="Antonin V."/>
            <person name="Barry K.W."/>
            <person name="Bougher N.L."/>
            <person name="Buchanan P."/>
            <person name="Buyck B."/>
            <person name="Bense V."/>
            <person name="Catcheside P."/>
            <person name="Chovatia M."/>
            <person name="Cooper J."/>
            <person name="Damon W."/>
            <person name="Desjardin D."/>
            <person name="Finy P."/>
            <person name="Geml J."/>
            <person name="Haridas S."/>
            <person name="Hughes K."/>
            <person name="Justo A."/>
            <person name="Karasinski D."/>
            <person name="Kautmanova I."/>
            <person name="Kiss B."/>
            <person name="Kocsube S."/>
            <person name="Kotiranta H."/>
            <person name="LaButti K.M."/>
            <person name="Lechner B.E."/>
            <person name="Liimatainen K."/>
            <person name="Lipzen A."/>
            <person name="Lukacs Z."/>
            <person name="Mihaltcheva S."/>
            <person name="Morgado L.N."/>
            <person name="Niskanen T."/>
            <person name="Noordeloos M.E."/>
            <person name="Ohm R.A."/>
            <person name="Ortiz-Santana B."/>
            <person name="Ovrebo C."/>
            <person name="Racz N."/>
            <person name="Riley R."/>
            <person name="Savchenko A."/>
            <person name="Shiryaev A."/>
            <person name="Soop K."/>
            <person name="Spirin V."/>
            <person name="Szebenyi C."/>
            <person name="Tomsovsky M."/>
            <person name="Tulloss R.E."/>
            <person name="Uehling J."/>
            <person name="Grigoriev I.V."/>
            <person name="Vagvolgyi C."/>
            <person name="Papp T."/>
            <person name="Martin F.M."/>
            <person name="Miettinen O."/>
            <person name="Hibbett D.S."/>
            <person name="Nagy L.G."/>
        </authorList>
    </citation>
    <scope>NUCLEOTIDE SEQUENCE [LARGE SCALE GENOMIC DNA]</scope>
    <source>
        <strain evidence="1 2">NL-1719</strain>
    </source>
</reference>
<name>A0ACD3B0S1_9AGAR</name>
<protein>
    <submittedName>
        <fullName evidence="1">Uncharacterized protein</fullName>
    </submittedName>
</protein>